<dbReference type="AlphaFoldDB" id="A0A9N9TEU8"/>
<dbReference type="Pfam" id="PF00622">
    <property type="entry name" value="SPRY"/>
    <property type="match status" value="1"/>
</dbReference>
<accession>A0A9N9TEU8</accession>
<feature type="domain" description="B30.2/SPRY" evidence="3">
    <location>
        <begin position="36"/>
        <end position="228"/>
    </location>
</feature>
<dbReference type="OrthoDB" id="5951542at2759"/>
<dbReference type="InterPro" id="IPR003877">
    <property type="entry name" value="SPRY_dom"/>
</dbReference>
<dbReference type="Proteomes" id="UP001153712">
    <property type="component" value="Chromosome 13"/>
</dbReference>
<dbReference type="InterPro" id="IPR050672">
    <property type="entry name" value="FBXO45-Fsn/SPSB_families"/>
</dbReference>
<organism evidence="4 5">
    <name type="scientific">Phyllotreta striolata</name>
    <name type="common">Striped flea beetle</name>
    <name type="synonym">Crioceris striolata</name>
    <dbReference type="NCBI Taxonomy" id="444603"/>
    <lineage>
        <taxon>Eukaryota</taxon>
        <taxon>Metazoa</taxon>
        <taxon>Ecdysozoa</taxon>
        <taxon>Arthropoda</taxon>
        <taxon>Hexapoda</taxon>
        <taxon>Insecta</taxon>
        <taxon>Pterygota</taxon>
        <taxon>Neoptera</taxon>
        <taxon>Endopterygota</taxon>
        <taxon>Coleoptera</taxon>
        <taxon>Polyphaga</taxon>
        <taxon>Cucujiformia</taxon>
        <taxon>Chrysomeloidea</taxon>
        <taxon>Chrysomelidae</taxon>
        <taxon>Galerucinae</taxon>
        <taxon>Alticini</taxon>
        <taxon>Phyllotreta</taxon>
    </lineage>
</organism>
<dbReference type="InterPro" id="IPR043136">
    <property type="entry name" value="B30.2/SPRY_sf"/>
</dbReference>
<name>A0A9N9TEU8_PHYSR</name>
<sequence length="337" mass="38294">MGDRLNKPTMDLSRFYQAQLFKTMNLTQKNKFCSKSCLGKNKGFCECGDDVGVFYWRWSTGHSSSDIRATNDSRDILFHPCYSSGTAVVRGDELFRPNVHYFWEVMMTSKLYGTDVMVGVGTPNVDLHRCKLKFCSLLGLDSESWGYSYHGNVQHKGLTHLYGDKFGIGSIVGVHLDMCRGTLEYYLNRKPLGIAFTGLKGYDLYPMICSTAAQSSVRLVCSFSEEPSLQMLCLQLINGRRDLYEHFQTVPGLKRLYDRKYIWIVPTFLRSAKGLARLDREVFRASEERRREEEWCDSDGSSYESETASPDVSIYDIDESLGESSSTDCDADAVGRY</sequence>
<dbReference type="EMBL" id="OU900106">
    <property type="protein sequence ID" value="CAG9857061.1"/>
    <property type="molecule type" value="Genomic_DNA"/>
</dbReference>
<dbReference type="CDD" id="cd12876">
    <property type="entry name" value="SPRY_SOCS3"/>
    <property type="match status" value="1"/>
</dbReference>
<protein>
    <recommendedName>
        <fullName evidence="3">B30.2/SPRY domain-containing protein</fullName>
    </recommendedName>
</protein>
<evidence type="ECO:0000259" key="3">
    <source>
        <dbReference type="PROSITE" id="PS50188"/>
    </source>
</evidence>
<feature type="region of interest" description="Disordered" evidence="2">
    <location>
        <begin position="317"/>
        <end position="337"/>
    </location>
</feature>
<dbReference type="InterPro" id="IPR035754">
    <property type="entry name" value="SPRY_SPSB3"/>
</dbReference>
<dbReference type="PROSITE" id="PS50188">
    <property type="entry name" value="B302_SPRY"/>
    <property type="match status" value="1"/>
</dbReference>
<keyword evidence="5" id="KW-1185">Reference proteome</keyword>
<dbReference type="SUPFAM" id="SSF49899">
    <property type="entry name" value="Concanavalin A-like lectins/glucanases"/>
    <property type="match status" value="1"/>
</dbReference>
<keyword evidence="1" id="KW-0833">Ubl conjugation pathway</keyword>
<gene>
    <name evidence="4" type="ORF">PHYEVI_LOCUS3472</name>
</gene>
<dbReference type="SMART" id="SM00449">
    <property type="entry name" value="SPRY"/>
    <property type="match status" value="1"/>
</dbReference>
<dbReference type="InterPro" id="IPR013320">
    <property type="entry name" value="ConA-like_dom_sf"/>
</dbReference>
<reference evidence="4" key="1">
    <citation type="submission" date="2022-01" db="EMBL/GenBank/DDBJ databases">
        <authorList>
            <person name="King R."/>
        </authorList>
    </citation>
    <scope>NUCLEOTIDE SEQUENCE</scope>
</reference>
<evidence type="ECO:0000256" key="1">
    <source>
        <dbReference type="ARBA" id="ARBA00022786"/>
    </source>
</evidence>
<proteinExistence type="predicted"/>
<evidence type="ECO:0000313" key="4">
    <source>
        <dbReference type="EMBL" id="CAG9857061.1"/>
    </source>
</evidence>
<dbReference type="PANTHER" id="PTHR12245">
    <property type="entry name" value="SPRY DOMAIN CONTAINING SOCS BOX PROTEIN"/>
    <property type="match status" value="1"/>
</dbReference>
<dbReference type="Gene3D" id="2.60.120.920">
    <property type="match status" value="1"/>
</dbReference>
<evidence type="ECO:0000313" key="5">
    <source>
        <dbReference type="Proteomes" id="UP001153712"/>
    </source>
</evidence>
<dbReference type="GO" id="GO:0043161">
    <property type="term" value="P:proteasome-mediated ubiquitin-dependent protein catabolic process"/>
    <property type="evidence" value="ECO:0007669"/>
    <property type="project" value="TreeGrafter"/>
</dbReference>
<dbReference type="PANTHER" id="PTHR12245:SF5">
    <property type="entry name" value="SPRY DOMAIN-CONTAINING SOCS BOX PROTEIN 3"/>
    <property type="match status" value="1"/>
</dbReference>
<evidence type="ECO:0000256" key="2">
    <source>
        <dbReference type="SAM" id="MobiDB-lite"/>
    </source>
</evidence>
<dbReference type="InterPro" id="IPR001870">
    <property type="entry name" value="B30.2/SPRY"/>
</dbReference>
<dbReference type="GO" id="GO:0019005">
    <property type="term" value="C:SCF ubiquitin ligase complex"/>
    <property type="evidence" value="ECO:0007669"/>
    <property type="project" value="TreeGrafter"/>
</dbReference>